<proteinExistence type="predicted"/>
<dbReference type="InterPro" id="IPR007219">
    <property type="entry name" value="XnlR_reg_dom"/>
</dbReference>
<organism evidence="9 10">
    <name type="scientific">Meripilus lineatus</name>
    <dbReference type="NCBI Taxonomy" id="2056292"/>
    <lineage>
        <taxon>Eukaryota</taxon>
        <taxon>Fungi</taxon>
        <taxon>Dikarya</taxon>
        <taxon>Basidiomycota</taxon>
        <taxon>Agaricomycotina</taxon>
        <taxon>Agaricomycetes</taxon>
        <taxon>Polyporales</taxon>
        <taxon>Meripilaceae</taxon>
        <taxon>Meripilus</taxon>
    </lineage>
</organism>
<gene>
    <name evidence="9" type="ORF">NLI96_g7464</name>
</gene>
<keyword evidence="1" id="KW-0479">Metal-binding</keyword>
<keyword evidence="10" id="KW-1185">Reference proteome</keyword>
<dbReference type="PANTHER" id="PTHR31313">
    <property type="entry name" value="TY1 ENHANCER ACTIVATOR"/>
    <property type="match status" value="1"/>
</dbReference>
<dbReference type="PANTHER" id="PTHR31313:SF78">
    <property type="entry name" value="TRANSCRIPTION FACTOR DOMAIN-CONTAINING PROTEIN"/>
    <property type="match status" value="1"/>
</dbReference>
<dbReference type="Proteomes" id="UP001212997">
    <property type="component" value="Unassembled WGS sequence"/>
</dbReference>
<evidence type="ECO:0000313" key="9">
    <source>
        <dbReference type="EMBL" id="KAJ3481722.1"/>
    </source>
</evidence>
<evidence type="ECO:0000256" key="4">
    <source>
        <dbReference type="ARBA" id="ARBA00023125"/>
    </source>
</evidence>
<protein>
    <recommendedName>
        <fullName evidence="8">Xylanolytic transcriptional activator regulatory domain-containing protein</fullName>
    </recommendedName>
</protein>
<keyword evidence="4" id="KW-0238">DNA-binding</keyword>
<dbReference type="CDD" id="cd12148">
    <property type="entry name" value="fungal_TF_MHR"/>
    <property type="match status" value="1"/>
</dbReference>
<keyword evidence="2" id="KW-0862">Zinc</keyword>
<dbReference type="Pfam" id="PF04082">
    <property type="entry name" value="Fungal_trans"/>
    <property type="match status" value="1"/>
</dbReference>
<evidence type="ECO:0000256" key="3">
    <source>
        <dbReference type="ARBA" id="ARBA00023015"/>
    </source>
</evidence>
<dbReference type="GO" id="GO:0008270">
    <property type="term" value="F:zinc ion binding"/>
    <property type="evidence" value="ECO:0007669"/>
    <property type="project" value="InterPro"/>
</dbReference>
<dbReference type="SMART" id="SM00906">
    <property type="entry name" value="Fungal_trans"/>
    <property type="match status" value="1"/>
</dbReference>
<dbReference type="GO" id="GO:0006351">
    <property type="term" value="P:DNA-templated transcription"/>
    <property type="evidence" value="ECO:0007669"/>
    <property type="project" value="InterPro"/>
</dbReference>
<evidence type="ECO:0000259" key="8">
    <source>
        <dbReference type="SMART" id="SM00906"/>
    </source>
</evidence>
<dbReference type="InterPro" id="IPR051615">
    <property type="entry name" value="Transcr_Regulatory_Elem"/>
</dbReference>
<keyword evidence="6" id="KW-0539">Nucleus</keyword>
<comment type="caution">
    <text evidence="9">The sequence shown here is derived from an EMBL/GenBank/DDBJ whole genome shotgun (WGS) entry which is preliminary data.</text>
</comment>
<evidence type="ECO:0000256" key="6">
    <source>
        <dbReference type="ARBA" id="ARBA00023242"/>
    </source>
</evidence>
<accession>A0AAD5V0S9</accession>
<dbReference type="AlphaFoldDB" id="A0AAD5V0S9"/>
<evidence type="ECO:0000256" key="1">
    <source>
        <dbReference type="ARBA" id="ARBA00022723"/>
    </source>
</evidence>
<evidence type="ECO:0000256" key="5">
    <source>
        <dbReference type="ARBA" id="ARBA00023163"/>
    </source>
</evidence>
<keyword evidence="3" id="KW-0805">Transcription regulation</keyword>
<evidence type="ECO:0000256" key="2">
    <source>
        <dbReference type="ARBA" id="ARBA00022833"/>
    </source>
</evidence>
<feature type="domain" description="Xylanolytic transcriptional activator regulatory" evidence="8">
    <location>
        <begin position="383"/>
        <end position="463"/>
    </location>
</feature>
<evidence type="ECO:0000256" key="7">
    <source>
        <dbReference type="SAM" id="MobiDB-lite"/>
    </source>
</evidence>
<feature type="compositionally biased region" description="Low complexity" evidence="7">
    <location>
        <begin position="100"/>
        <end position="130"/>
    </location>
</feature>
<name>A0AAD5V0S9_9APHY</name>
<sequence length="873" mass="97916">MASPRSRDIIEDLRQDSLARYVLQRVETGPYGPNNLNQQGNVSQEGVYDAVMGQTELGIPSDDRRSRRQSRVSREYVSNEGHPPVVPTAEWQENMARILSSSSSSLRASTSPGDRSPSVAVSSSTSGPSGEPARQRLRMDGPTSSAPDPGRFVHHPMYTMGEPYHEDLNETVNALGQLSVNENQEIRYHGKAAGLHLLAKSARNDDSQTKENGIWKFHMPTSHPPDQLEEYDVGQYSNQEILPALGEQEYLVNIYFTCVHPFFPVIHKRKFLEEFEQLKHSSMDGRFINVPDTPPQGKSHQGVSKLLLLAMFAFAARYSRRDAESPAHTDARPEGRISKAGNVYAVGARNVLNRVYQNSRPSTCQALLLMGVREFGIGSMEQAWIYTGMAARMAVDLGMNRDADHWKDTHGRPLFTVADRQARRRLWWACCTADKLSAVWLGRPVVFRDGDFDTPYPELEEVMSRAHLSSIGPNLSNTYADQDEEFGFWQPYPRDIFGADFTPQPGRVMSCFREQCKLSFTMSQIMTKIYPVKSAEGDRPKRAELEALETVLQQWYFNLPEHLKYCETSRRVTPLPHILLLHIEYQFAVLLLHRAFLPNWNEYVGSDSVFSIDPLAPLSRVRSVAREFDPLATKSFDICQGAATQISSMVTVYNNKYGMEHCPPLLSIYLQSAGIMHVVTLNQRPGNTQATVGLLQCIEASRAMEYTWPCAIRVRSLLNGAQVQLDDLSALSHVPERRKRPVDEVLGSDRGDPNIGHREVYGGPVGAASGQHHMLTFEDESRMMAQVMGLPTIPSVQPSTSYYPGYEWWPYNMPAIQDYGIAETVPYSAPEGSGSMPSNAPFTFDQGQYSSNFVQGVHSPHTGEFQYPPGSHR</sequence>
<dbReference type="EMBL" id="JANAWD010000307">
    <property type="protein sequence ID" value="KAJ3481722.1"/>
    <property type="molecule type" value="Genomic_DNA"/>
</dbReference>
<keyword evidence="5" id="KW-0804">Transcription</keyword>
<reference evidence="9" key="1">
    <citation type="submission" date="2022-07" db="EMBL/GenBank/DDBJ databases">
        <title>Genome Sequence of Physisporinus lineatus.</title>
        <authorList>
            <person name="Buettner E."/>
        </authorList>
    </citation>
    <scope>NUCLEOTIDE SEQUENCE</scope>
    <source>
        <strain evidence="9">VT162</strain>
    </source>
</reference>
<dbReference type="GO" id="GO:0003677">
    <property type="term" value="F:DNA binding"/>
    <property type="evidence" value="ECO:0007669"/>
    <property type="project" value="UniProtKB-KW"/>
</dbReference>
<evidence type="ECO:0000313" key="10">
    <source>
        <dbReference type="Proteomes" id="UP001212997"/>
    </source>
</evidence>
<feature type="region of interest" description="Disordered" evidence="7">
    <location>
        <begin position="55"/>
        <end position="154"/>
    </location>
</feature>